<dbReference type="InterPro" id="IPR004391">
    <property type="entry name" value="Glu_race"/>
</dbReference>
<dbReference type="KEGG" id="ala:BFG52_01830"/>
<keyword evidence="3 7" id="KW-0133">Cell shape</keyword>
<evidence type="ECO:0000256" key="3">
    <source>
        <dbReference type="ARBA" id="ARBA00022960"/>
    </source>
</evidence>
<dbReference type="GO" id="GO:0008360">
    <property type="term" value="P:regulation of cell shape"/>
    <property type="evidence" value="ECO:0007669"/>
    <property type="project" value="UniProtKB-KW"/>
</dbReference>
<dbReference type="STRING" id="1789224.BFG52_01830"/>
<dbReference type="NCBIfam" id="TIGR00067">
    <property type="entry name" value="glut_race"/>
    <property type="match status" value="1"/>
</dbReference>
<name>A0A1B2LW87_9GAMM</name>
<dbReference type="InterPro" id="IPR015942">
    <property type="entry name" value="Asp/Glu/hydantoin_racemase"/>
</dbReference>
<evidence type="ECO:0000256" key="6">
    <source>
        <dbReference type="ARBA" id="ARBA00023316"/>
    </source>
</evidence>
<evidence type="ECO:0000256" key="4">
    <source>
        <dbReference type="ARBA" id="ARBA00022984"/>
    </source>
</evidence>
<comment type="similarity">
    <text evidence="7">Belongs to the aspartate/glutamate racemases family.</text>
</comment>
<dbReference type="GO" id="GO:0009252">
    <property type="term" value="P:peptidoglycan biosynthetic process"/>
    <property type="evidence" value="ECO:0007669"/>
    <property type="project" value="UniProtKB-UniRule"/>
</dbReference>
<evidence type="ECO:0000313" key="8">
    <source>
        <dbReference type="EMBL" id="AOA57216.1"/>
    </source>
</evidence>
<dbReference type="EMBL" id="CP016895">
    <property type="protein sequence ID" value="AOA57216.1"/>
    <property type="molecule type" value="Genomic_DNA"/>
</dbReference>
<keyword evidence="9" id="KW-1185">Reference proteome</keyword>
<comment type="function">
    <text evidence="7">Provides the (R)-glutamate required for cell wall biosynthesis.</text>
</comment>
<organism evidence="8 9">
    <name type="scientific">Acinetobacter larvae</name>
    <dbReference type="NCBI Taxonomy" id="1789224"/>
    <lineage>
        <taxon>Bacteria</taxon>
        <taxon>Pseudomonadati</taxon>
        <taxon>Pseudomonadota</taxon>
        <taxon>Gammaproteobacteria</taxon>
        <taxon>Moraxellales</taxon>
        <taxon>Moraxellaceae</taxon>
        <taxon>Acinetobacter</taxon>
    </lineage>
</organism>
<dbReference type="Gene3D" id="3.40.50.1860">
    <property type="match status" value="2"/>
</dbReference>
<feature type="active site" description="Proton donor/acceptor" evidence="7">
    <location>
        <position position="90"/>
    </location>
</feature>
<comment type="catalytic activity">
    <reaction evidence="1 7">
        <text>L-glutamate = D-glutamate</text>
        <dbReference type="Rhea" id="RHEA:12813"/>
        <dbReference type="ChEBI" id="CHEBI:29985"/>
        <dbReference type="ChEBI" id="CHEBI:29986"/>
        <dbReference type="EC" id="5.1.1.3"/>
    </reaction>
</comment>
<dbReference type="SUPFAM" id="SSF53681">
    <property type="entry name" value="Aspartate/glutamate racemase"/>
    <property type="match status" value="2"/>
</dbReference>
<feature type="binding site" evidence="7">
    <location>
        <begin position="27"/>
        <end position="28"/>
    </location>
    <ligand>
        <name>substrate</name>
    </ligand>
</feature>
<dbReference type="PANTHER" id="PTHR21198">
    <property type="entry name" value="GLUTAMATE RACEMASE"/>
    <property type="match status" value="1"/>
</dbReference>
<dbReference type="PROSITE" id="PS00924">
    <property type="entry name" value="ASP_GLU_RACEMASE_2"/>
    <property type="match status" value="1"/>
</dbReference>
<comment type="pathway">
    <text evidence="7">Cell wall biogenesis; peptidoglycan biosynthesis.</text>
</comment>
<dbReference type="AlphaFoldDB" id="A0A1B2LW87"/>
<feature type="binding site" evidence="7">
    <location>
        <begin position="59"/>
        <end position="60"/>
    </location>
    <ligand>
        <name>substrate</name>
    </ligand>
</feature>
<feature type="binding site" evidence="7">
    <location>
        <begin position="91"/>
        <end position="92"/>
    </location>
    <ligand>
        <name>substrate</name>
    </ligand>
</feature>
<dbReference type="Proteomes" id="UP000093391">
    <property type="component" value="Chromosome"/>
</dbReference>
<dbReference type="GO" id="GO:0071555">
    <property type="term" value="P:cell wall organization"/>
    <property type="evidence" value="ECO:0007669"/>
    <property type="project" value="UniProtKB-KW"/>
</dbReference>
<keyword evidence="4 7" id="KW-0573">Peptidoglycan synthesis</keyword>
<keyword evidence="6 7" id="KW-0961">Cell wall biogenesis/degradation</keyword>
<feature type="binding site" evidence="7">
    <location>
        <begin position="205"/>
        <end position="206"/>
    </location>
    <ligand>
        <name>substrate</name>
    </ligand>
</feature>
<dbReference type="InterPro" id="IPR001920">
    <property type="entry name" value="Asp/Glu_race"/>
</dbReference>
<dbReference type="UniPathway" id="UPA00219"/>
<evidence type="ECO:0000256" key="7">
    <source>
        <dbReference type="HAMAP-Rule" id="MF_00258"/>
    </source>
</evidence>
<gene>
    <name evidence="7" type="primary">murI</name>
    <name evidence="8" type="ORF">BFG52_01830</name>
</gene>
<dbReference type="OrthoDB" id="9801055at2"/>
<evidence type="ECO:0000256" key="1">
    <source>
        <dbReference type="ARBA" id="ARBA00001602"/>
    </source>
</evidence>
<dbReference type="RefSeq" id="WP_067551840.1">
    <property type="nucleotide sequence ID" value="NZ_CP016895.1"/>
</dbReference>
<protein>
    <recommendedName>
        <fullName evidence="2 7">Glutamate racemase</fullName>
        <ecNumber evidence="2 7">5.1.1.3</ecNumber>
    </recommendedName>
</protein>
<feature type="active site" description="Proton donor/acceptor" evidence="7">
    <location>
        <position position="204"/>
    </location>
</feature>
<dbReference type="InterPro" id="IPR033134">
    <property type="entry name" value="Asp/Glu_racemase_AS_2"/>
</dbReference>
<dbReference type="GO" id="GO:0008881">
    <property type="term" value="F:glutamate racemase activity"/>
    <property type="evidence" value="ECO:0007669"/>
    <property type="project" value="UniProtKB-UniRule"/>
</dbReference>
<dbReference type="HAMAP" id="MF_00258">
    <property type="entry name" value="Glu_racemase"/>
    <property type="match status" value="1"/>
</dbReference>
<proteinExistence type="inferred from homology"/>
<keyword evidence="5 7" id="KW-0413">Isomerase</keyword>
<reference evidence="8 9" key="1">
    <citation type="submission" date="2016-08" db="EMBL/GenBank/DDBJ databases">
        <authorList>
            <person name="Seilhamer J.J."/>
        </authorList>
    </citation>
    <scope>NUCLEOTIDE SEQUENCE [LARGE SCALE GENOMIC DNA]</scope>
    <source>
        <strain evidence="8 9">BRTC-1</strain>
    </source>
</reference>
<dbReference type="PROSITE" id="PS00923">
    <property type="entry name" value="ASP_GLU_RACEMASE_1"/>
    <property type="match status" value="1"/>
</dbReference>
<evidence type="ECO:0000313" key="9">
    <source>
        <dbReference type="Proteomes" id="UP000093391"/>
    </source>
</evidence>
<dbReference type="Pfam" id="PF01177">
    <property type="entry name" value="Asp_Glu_race"/>
    <property type="match status" value="1"/>
</dbReference>
<dbReference type="PANTHER" id="PTHR21198:SF2">
    <property type="entry name" value="GLUTAMATE RACEMASE"/>
    <property type="match status" value="1"/>
</dbReference>
<evidence type="ECO:0000256" key="5">
    <source>
        <dbReference type="ARBA" id="ARBA00023235"/>
    </source>
</evidence>
<dbReference type="InterPro" id="IPR018187">
    <property type="entry name" value="Asp/Glu_racemase_AS_1"/>
</dbReference>
<evidence type="ECO:0000256" key="2">
    <source>
        <dbReference type="ARBA" id="ARBA00013090"/>
    </source>
</evidence>
<dbReference type="EC" id="5.1.1.3" evidence="2 7"/>
<sequence length="288" mass="31068">MTVNFSCDSRAEHAMASRAHAPIGIFDSGVGGLSVTQDIASYLPHEQFLYYADTAHVPYGPRHDDDIRQLTAQGIDWLYQQGCKAAVVACNTASAFSLADLRQHYGPNFPIIGLVPALKPAVLQSQSKVVAVMATPATFRGALIQDVIENFAKPAAVQVLALTCLDLVPYVEAGEVQSAACRDSLVQVLAPAVAQGADFLVQGCTHYPFLNPVIQAVYPQLKLIDSGMAVARQTARVLIQHGLQATAAHASNAIRIHYYGTALADAQLQQTLKHLIRPTFNWAMYTAR</sequence>
<accession>A0A1B2LW87</accession>